<reference evidence="3" key="3">
    <citation type="submission" date="2020-12" db="UniProtKB">
        <authorList>
            <consortium name="EnsemblPlants"/>
        </authorList>
    </citation>
    <scope>IDENTIFICATION</scope>
</reference>
<evidence type="ECO:0000313" key="2">
    <source>
        <dbReference type="EMBL" id="PNR62259.1"/>
    </source>
</evidence>
<proteinExistence type="predicted"/>
<organism evidence="2">
    <name type="scientific">Physcomitrium patens</name>
    <name type="common">Spreading-leaved earth moss</name>
    <name type="synonym">Physcomitrella patens</name>
    <dbReference type="NCBI Taxonomy" id="3218"/>
    <lineage>
        <taxon>Eukaryota</taxon>
        <taxon>Viridiplantae</taxon>
        <taxon>Streptophyta</taxon>
        <taxon>Embryophyta</taxon>
        <taxon>Bryophyta</taxon>
        <taxon>Bryophytina</taxon>
        <taxon>Bryopsida</taxon>
        <taxon>Funariidae</taxon>
        <taxon>Funariales</taxon>
        <taxon>Funariaceae</taxon>
        <taxon>Physcomitrium</taxon>
    </lineage>
</organism>
<dbReference type="Gramene" id="Pp3c1_15080V3.1">
    <property type="protein sequence ID" value="Pp3c1_15080V3.1"/>
    <property type="gene ID" value="Pp3c1_15080"/>
</dbReference>
<dbReference type="AlphaFoldDB" id="A0A2K1L898"/>
<dbReference type="InParanoid" id="A0A2K1L898"/>
<feature type="region of interest" description="Disordered" evidence="1">
    <location>
        <begin position="28"/>
        <end position="79"/>
    </location>
</feature>
<dbReference type="Proteomes" id="UP000006727">
    <property type="component" value="Chromosome 1"/>
</dbReference>
<reference evidence="2 4" key="2">
    <citation type="journal article" date="2018" name="Plant J.">
        <title>The Physcomitrella patens chromosome-scale assembly reveals moss genome structure and evolution.</title>
        <authorList>
            <person name="Lang D."/>
            <person name="Ullrich K.K."/>
            <person name="Murat F."/>
            <person name="Fuchs J."/>
            <person name="Jenkins J."/>
            <person name="Haas F.B."/>
            <person name="Piednoel M."/>
            <person name="Gundlach H."/>
            <person name="Van Bel M."/>
            <person name="Meyberg R."/>
            <person name="Vives C."/>
            <person name="Morata J."/>
            <person name="Symeonidi A."/>
            <person name="Hiss M."/>
            <person name="Muchero W."/>
            <person name="Kamisugi Y."/>
            <person name="Saleh O."/>
            <person name="Blanc G."/>
            <person name="Decker E.L."/>
            <person name="van Gessel N."/>
            <person name="Grimwood J."/>
            <person name="Hayes R.D."/>
            <person name="Graham S.W."/>
            <person name="Gunter L.E."/>
            <person name="McDaniel S.F."/>
            <person name="Hoernstein S.N.W."/>
            <person name="Larsson A."/>
            <person name="Li F.W."/>
            <person name="Perroud P.F."/>
            <person name="Phillips J."/>
            <person name="Ranjan P."/>
            <person name="Rokshar D.S."/>
            <person name="Rothfels C.J."/>
            <person name="Schneider L."/>
            <person name="Shu S."/>
            <person name="Stevenson D.W."/>
            <person name="Thummler F."/>
            <person name="Tillich M."/>
            <person name="Villarreal Aguilar J.C."/>
            <person name="Widiez T."/>
            <person name="Wong G.K."/>
            <person name="Wymore A."/>
            <person name="Zhang Y."/>
            <person name="Zimmer A.D."/>
            <person name="Quatrano R.S."/>
            <person name="Mayer K.F.X."/>
            <person name="Goodstein D."/>
            <person name="Casacuberta J.M."/>
            <person name="Vandepoele K."/>
            <person name="Reski R."/>
            <person name="Cuming A.C."/>
            <person name="Tuskan G.A."/>
            <person name="Maumus F."/>
            <person name="Salse J."/>
            <person name="Schmutz J."/>
            <person name="Rensing S.A."/>
        </authorList>
    </citation>
    <scope>NUCLEOTIDE SEQUENCE [LARGE SCALE GENOMIC DNA]</scope>
    <source>
        <strain evidence="3 4">cv. Gransden 2004</strain>
    </source>
</reference>
<dbReference type="EMBL" id="ABEU02000001">
    <property type="protein sequence ID" value="PNR62259.1"/>
    <property type="molecule type" value="Genomic_DNA"/>
</dbReference>
<protein>
    <submittedName>
        <fullName evidence="2 3">Uncharacterized protein</fullName>
    </submittedName>
</protein>
<gene>
    <name evidence="2" type="ORF">PHYPA_000683</name>
</gene>
<dbReference type="EnsemblPlants" id="Pp3c1_15080V3.1">
    <property type="protein sequence ID" value="Pp3c1_15080V3.1"/>
    <property type="gene ID" value="Pp3c1_15080"/>
</dbReference>
<accession>A0A2K1L898</accession>
<sequence>MTASEQHRAQLRCVKRNGATSLWQTRAQCEKKSPDDADNIVDRMGPSGHTGTTTTTTTDGRRKPSPWPRWPAGAEEHGCPHDHNLRTLGYRQMSTRCRLRCQPFYSILFKLFQSES</sequence>
<keyword evidence="4" id="KW-1185">Reference proteome</keyword>
<reference evidence="2 4" key="1">
    <citation type="journal article" date="2008" name="Science">
        <title>The Physcomitrella genome reveals evolutionary insights into the conquest of land by plants.</title>
        <authorList>
            <person name="Rensing S."/>
            <person name="Lang D."/>
            <person name="Zimmer A."/>
            <person name="Terry A."/>
            <person name="Salamov A."/>
            <person name="Shapiro H."/>
            <person name="Nishiyama T."/>
            <person name="Perroud P.-F."/>
            <person name="Lindquist E."/>
            <person name="Kamisugi Y."/>
            <person name="Tanahashi T."/>
            <person name="Sakakibara K."/>
            <person name="Fujita T."/>
            <person name="Oishi K."/>
            <person name="Shin-I T."/>
            <person name="Kuroki Y."/>
            <person name="Toyoda A."/>
            <person name="Suzuki Y."/>
            <person name="Hashimoto A."/>
            <person name="Yamaguchi K."/>
            <person name="Sugano A."/>
            <person name="Kohara Y."/>
            <person name="Fujiyama A."/>
            <person name="Anterola A."/>
            <person name="Aoki S."/>
            <person name="Ashton N."/>
            <person name="Barbazuk W.B."/>
            <person name="Barker E."/>
            <person name="Bennetzen J."/>
            <person name="Bezanilla M."/>
            <person name="Blankenship R."/>
            <person name="Cho S.H."/>
            <person name="Dutcher S."/>
            <person name="Estelle M."/>
            <person name="Fawcett J.A."/>
            <person name="Gundlach H."/>
            <person name="Hanada K."/>
            <person name="Heyl A."/>
            <person name="Hicks K.A."/>
            <person name="Hugh J."/>
            <person name="Lohr M."/>
            <person name="Mayer K."/>
            <person name="Melkozernov A."/>
            <person name="Murata T."/>
            <person name="Nelson D."/>
            <person name="Pils B."/>
            <person name="Prigge M."/>
            <person name="Reiss B."/>
            <person name="Renner T."/>
            <person name="Rombauts S."/>
            <person name="Rushton P."/>
            <person name="Sanderfoot A."/>
            <person name="Schween G."/>
            <person name="Shiu S.-H."/>
            <person name="Stueber K."/>
            <person name="Theodoulou F.L."/>
            <person name="Tu H."/>
            <person name="Van de Peer Y."/>
            <person name="Verrier P.J."/>
            <person name="Waters E."/>
            <person name="Wood A."/>
            <person name="Yang L."/>
            <person name="Cove D."/>
            <person name="Cuming A."/>
            <person name="Hasebe M."/>
            <person name="Lucas S."/>
            <person name="Mishler D.B."/>
            <person name="Reski R."/>
            <person name="Grigoriev I."/>
            <person name="Quatrano R.S."/>
            <person name="Boore J.L."/>
        </authorList>
    </citation>
    <scope>NUCLEOTIDE SEQUENCE [LARGE SCALE GENOMIC DNA]</scope>
    <source>
        <strain evidence="3 4">cv. Gransden 2004</strain>
    </source>
</reference>
<name>A0A2K1L898_PHYPA</name>
<evidence type="ECO:0000313" key="4">
    <source>
        <dbReference type="Proteomes" id="UP000006727"/>
    </source>
</evidence>
<evidence type="ECO:0000313" key="3">
    <source>
        <dbReference type="EnsemblPlants" id="Pp3c1_15080V3.1"/>
    </source>
</evidence>
<evidence type="ECO:0000256" key="1">
    <source>
        <dbReference type="SAM" id="MobiDB-lite"/>
    </source>
</evidence>